<protein>
    <submittedName>
        <fullName evidence="5">TlyA family RNA methyltransferase</fullName>
    </submittedName>
</protein>
<organism evidence="5 6">
    <name type="scientific">Thermohalobaculum xanthum</name>
    <dbReference type="NCBI Taxonomy" id="2753746"/>
    <lineage>
        <taxon>Bacteria</taxon>
        <taxon>Pseudomonadati</taxon>
        <taxon>Pseudomonadota</taxon>
        <taxon>Alphaproteobacteria</taxon>
        <taxon>Rhodobacterales</taxon>
        <taxon>Paracoccaceae</taxon>
        <taxon>Thermohalobaculum</taxon>
    </lineage>
</organism>
<evidence type="ECO:0000259" key="4">
    <source>
        <dbReference type="SMART" id="SM00363"/>
    </source>
</evidence>
<dbReference type="InterPro" id="IPR036986">
    <property type="entry name" value="S4_RNA-bd_sf"/>
</dbReference>
<dbReference type="RefSeq" id="WP_200613649.1">
    <property type="nucleotide sequence ID" value="NZ_JAEHHL010000017.1"/>
</dbReference>
<name>A0A8J7MAP1_9RHOB</name>
<dbReference type="Gene3D" id="3.10.290.10">
    <property type="entry name" value="RNA-binding S4 domain"/>
    <property type="match status" value="1"/>
</dbReference>
<dbReference type="Proteomes" id="UP000655420">
    <property type="component" value="Unassembled WGS sequence"/>
</dbReference>
<dbReference type="CDD" id="cd02440">
    <property type="entry name" value="AdoMet_MTases"/>
    <property type="match status" value="1"/>
</dbReference>
<keyword evidence="6" id="KW-1185">Reference proteome</keyword>
<sequence length="249" mass="25601">MVAVEGQKTSRLDQHIVDLGLASSRARAQALIAAGAVTIDGRPAAKPAQKVPAGAQVEVAGDPLPWVSRAALKLLHALDHFGLVPHGDALDVGASTGGFTEVLLARGAARVFAVDVGHGQLHPRLASDPRVVNLEGVNARAIPAGAVPPVDWIVSDVAFISLKKALPGALALAKPGAVLVALIKPQFEAGREAVGKGGIVRDPAVHEAVRARISDWLAAQGWQVTGEAESPITGADGNREFLIAASKPH</sequence>
<dbReference type="InterPro" id="IPR029063">
    <property type="entry name" value="SAM-dependent_MTases_sf"/>
</dbReference>
<comment type="caution">
    <text evidence="5">The sequence shown here is derived from an EMBL/GenBank/DDBJ whole genome shotgun (WGS) entry which is preliminary data.</text>
</comment>
<dbReference type="PANTHER" id="PTHR32319:SF0">
    <property type="entry name" value="BACTERIAL HEMOLYSIN-LIKE PROTEIN"/>
    <property type="match status" value="1"/>
</dbReference>
<dbReference type="Pfam" id="PF01728">
    <property type="entry name" value="FtsJ"/>
    <property type="match status" value="1"/>
</dbReference>
<accession>A0A8J7MAP1</accession>
<dbReference type="Gene3D" id="3.40.50.150">
    <property type="entry name" value="Vaccinia Virus protein VP39"/>
    <property type="match status" value="1"/>
</dbReference>
<dbReference type="PIRSF" id="PIRSF005578">
    <property type="entry name" value="TlyA"/>
    <property type="match status" value="1"/>
</dbReference>
<evidence type="ECO:0000313" key="6">
    <source>
        <dbReference type="Proteomes" id="UP000655420"/>
    </source>
</evidence>
<keyword evidence="1 3" id="KW-0694">RNA-binding</keyword>
<evidence type="ECO:0000313" key="5">
    <source>
        <dbReference type="EMBL" id="MBK0401271.1"/>
    </source>
</evidence>
<dbReference type="SUPFAM" id="SSF55174">
    <property type="entry name" value="Alpha-L RNA-binding motif"/>
    <property type="match status" value="1"/>
</dbReference>
<dbReference type="Pfam" id="PF01479">
    <property type="entry name" value="S4"/>
    <property type="match status" value="1"/>
</dbReference>
<keyword evidence="5" id="KW-0489">Methyltransferase</keyword>
<feature type="domain" description="RNA-binding S4" evidence="4">
    <location>
        <begin position="10"/>
        <end position="72"/>
    </location>
</feature>
<dbReference type="EMBL" id="JAEHHL010000017">
    <property type="protein sequence ID" value="MBK0401271.1"/>
    <property type="molecule type" value="Genomic_DNA"/>
</dbReference>
<dbReference type="InterPro" id="IPR047048">
    <property type="entry name" value="TlyA"/>
</dbReference>
<dbReference type="SUPFAM" id="SSF53335">
    <property type="entry name" value="S-adenosyl-L-methionine-dependent methyltransferases"/>
    <property type="match status" value="1"/>
</dbReference>
<keyword evidence="5" id="KW-0808">Transferase</keyword>
<comment type="similarity">
    <text evidence="2">Belongs to the TlyA family.</text>
</comment>
<evidence type="ECO:0000256" key="1">
    <source>
        <dbReference type="ARBA" id="ARBA00022884"/>
    </source>
</evidence>
<dbReference type="CDD" id="cd00165">
    <property type="entry name" value="S4"/>
    <property type="match status" value="1"/>
</dbReference>
<dbReference type="PANTHER" id="PTHR32319">
    <property type="entry name" value="BACTERIAL HEMOLYSIN-LIKE PROTEIN"/>
    <property type="match status" value="1"/>
</dbReference>
<dbReference type="InterPro" id="IPR002942">
    <property type="entry name" value="S4_RNA-bd"/>
</dbReference>
<proteinExistence type="inferred from homology"/>
<evidence type="ECO:0000256" key="3">
    <source>
        <dbReference type="PROSITE-ProRule" id="PRU00182"/>
    </source>
</evidence>
<dbReference type="InterPro" id="IPR004538">
    <property type="entry name" value="Hemolysin_A/TlyA"/>
</dbReference>
<dbReference type="GO" id="GO:0032259">
    <property type="term" value="P:methylation"/>
    <property type="evidence" value="ECO:0007669"/>
    <property type="project" value="UniProtKB-KW"/>
</dbReference>
<dbReference type="SMART" id="SM00363">
    <property type="entry name" value="S4"/>
    <property type="match status" value="1"/>
</dbReference>
<dbReference type="GO" id="GO:0003723">
    <property type="term" value="F:RNA binding"/>
    <property type="evidence" value="ECO:0007669"/>
    <property type="project" value="UniProtKB-KW"/>
</dbReference>
<dbReference type="PROSITE" id="PS50889">
    <property type="entry name" value="S4"/>
    <property type="match status" value="1"/>
</dbReference>
<dbReference type="GO" id="GO:0008168">
    <property type="term" value="F:methyltransferase activity"/>
    <property type="evidence" value="ECO:0007669"/>
    <property type="project" value="UniProtKB-KW"/>
</dbReference>
<dbReference type="AlphaFoldDB" id="A0A8J7MAP1"/>
<gene>
    <name evidence="5" type="ORF">H0I76_18900</name>
</gene>
<dbReference type="InterPro" id="IPR002877">
    <property type="entry name" value="RNA_MeTrfase_FtsJ_dom"/>
</dbReference>
<reference evidence="5" key="1">
    <citation type="submission" date="2020-12" db="EMBL/GenBank/DDBJ databases">
        <title>Bacterial taxonomy.</title>
        <authorList>
            <person name="Pan X."/>
        </authorList>
    </citation>
    <scope>NUCLEOTIDE SEQUENCE</scope>
    <source>
        <strain evidence="5">M0105</strain>
    </source>
</reference>
<evidence type="ECO:0000256" key="2">
    <source>
        <dbReference type="ARBA" id="ARBA00029460"/>
    </source>
</evidence>